<evidence type="ECO:0000259" key="6">
    <source>
        <dbReference type="Pfam" id="PF02826"/>
    </source>
</evidence>
<dbReference type="InterPro" id="IPR006139">
    <property type="entry name" value="D-isomer_2_OHA_DH_cat_dom"/>
</dbReference>
<dbReference type="Pfam" id="PF00389">
    <property type="entry name" value="2-Hacid_dh"/>
    <property type="match status" value="1"/>
</dbReference>
<dbReference type="AlphaFoldDB" id="A0A1M5HUY5"/>
<keyword evidence="8" id="KW-1185">Reference proteome</keyword>
<evidence type="ECO:0000313" key="8">
    <source>
        <dbReference type="Proteomes" id="UP000183945"/>
    </source>
</evidence>
<dbReference type="GO" id="GO:0051287">
    <property type="term" value="F:NAD binding"/>
    <property type="evidence" value="ECO:0007669"/>
    <property type="project" value="InterPro"/>
</dbReference>
<feature type="domain" description="D-isomer specific 2-hydroxyacid dehydrogenase NAD-binding" evidence="6">
    <location>
        <begin position="125"/>
        <end position="311"/>
    </location>
</feature>
<evidence type="ECO:0000256" key="4">
    <source>
        <dbReference type="RuleBase" id="RU003719"/>
    </source>
</evidence>
<gene>
    <name evidence="7" type="ORF">SAMN05444483_1066</name>
</gene>
<feature type="domain" description="D-isomer specific 2-hydroxyacid dehydrogenase catalytic" evidence="5">
    <location>
        <begin position="30"/>
        <end position="334"/>
    </location>
</feature>
<dbReference type="Pfam" id="PF02826">
    <property type="entry name" value="2-Hacid_dh_C"/>
    <property type="match status" value="1"/>
</dbReference>
<evidence type="ECO:0000256" key="1">
    <source>
        <dbReference type="ARBA" id="ARBA00005854"/>
    </source>
</evidence>
<evidence type="ECO:0000256" key="2">
    <source>
        <dbReference type="ARBA" id="ARBA00023002"/>
    </source>
</evidence>
<dbReference type="PANTHER" id="PTHR43761">
    <property type="entry name" value="D-ISOMER SPECIFIC 2-HYDROXYACID DEHYDROGENASE FAMILY PROTEIN (AFU_ORTHOLOGUE AFUA_1G13630)"/>
    <property type="match status" value="1"/>
</dbReference>
<dbReference type="CDD" id="cd05303">
    <property type="entry name" value="PGDH_2"/>
    <property type="match status" value="1"/>
</dbReference>
<keyword evidence="2 4" id="KW-0560">Oxidoreductase</keyword>
<reference evidence="8" key="1">
    <citation type="submission" date="2016-11" db="EMBL/GenBank/DDBJ databases">
        <authorList>
            <person name="Varghese N."/>
            <person name="Submissions S."/>
        </authorList>
    </citation>
    <scope>NUCLEOTIDE SEQUENCE [LARGE SCALE GENOMIC DNA]</scope>
    <source>
        <strain evidence="8">DSM 24579</strain>
    </source>
</reference>
<dbReference type="STRING" id="1073325.SAMN05444483_1066"/>
<proteinExistence type="inferred from homology"/>
<dbReference type="InterPro" id="IPR036291">
    <property type="entry name" value="NAD(P)-bd_dom_sf"/>
</dbReference>
<dbReference type="PANTHER" id="PTHR43761:SF1">
    <property type="entry name" value="D-ISOMER SPECIFIC 2-HYDROXYACID DEHYDROGENASE CATALYTIC DOMAIN-CONTAINING PROTEIN-RELATED"/>
    <property type="match status" value="1"/>
</dbReference>
<evidence type="ECO:0000313" key="7">
    <source>
        <dbReference type="EMBL" id="SHG19707.1"/>
    </source>
</evidence>
<dbReference type="InterPro" id="IPR006140">
    <property type="entry name" value="D-isomer_DH_NAD-bd"/>
</dbReference>
<dbReference type="GO" id="GO:0016616">
    <property type="term" value="F:oxidoreductase activity, acting on the CH-OH group of donors, NAD or NADP as acceptor"/>
    <property type="evidence" value="ECO:0007669"/>
    <property type="project" value="InterPro"/>
</dbReference>
<dbReference type="SUPFAM" id="SSF52283">
    <property type="entry name" value="Formate/glycerate dehydrogenase catalytic domain-like"/>
    <property type="match status" value="1"/>
</dbReference>
<dbReference type="SUPFAM" id="SSF51735">
    <property type="entry name" value="NAD(P)-binding Rossmann-fold domains"/>
    <property type="match status" value="1"/>
</dbReference>
<dbReference type="Gene3D" id="3.40.50.720">
    <property type="entry name" value="NAD(P)-binding Rossmann-like Domain"/>
    <property type="match status" value="2"/>
</dbReference>
<protein>
    <submittedName>
        <fullName evidence="7">D-3-phosphoglycerate dehydrogenase</fullName>
    </submittedName>
</protein>
<accession>A0A1M5HUY5</accession>
<dbReference type="InterPro" id="IPR050418">
    <property type="entry name" value="D-iso_2-hydroxyacid_DH_PdxB"/>
</dbReference>
<evidence type="ECO:0000256" key="3">
    <source>
        <dbReference type="ARBA" id="ARBA00023027"/>
    </source>
</evidence>
<name>A0A1M5HUY5_SALEC</name>
<keyword evidence="3" id="KW-0520">NAD</keyword>
<organism evidence="7 8">
    <name type="scientific">Salegentibacter echinorum</name>
    <dbReference type="NCBI Taxonomy" id="1073325"/>
    <lineage>
        <taxon>Bacteria</taxon>
        <taxon>Pseudomonadati</taxon>
        <taxon>Bacteroidota</taxon>
        <taxon>Flavobacteriia</taxon>
        <taxon>Flavobacteriales</taxon>
        <taxon>Flavobacteriaceae</taxon>
        <taxon>Salegentibacter</taxon>
    </lineage>
</organism>
<sequence>MKPEDFFNKPKSPVETNKIKILANDGLALSGLQALEKAGFEVITTKVAQPQLSNYINDKDIQVLLVRSATAVDKEIIDSCPGLKLIGRAGVGLDNIALDYAESKNIKVINTPNAASDSVAELVFAHLFSGVRKLFDSNRNMPLEGESRFRELKKAYSAGTELRRKTLGIIGFGRIGKKVAKIALGLGMKVIASDKTVGKELITLEFYNHQSIEIPIETEPVEELIKHADFISIHVPAQETPILSKKEFQAMKTGVGIINTARGGVIDEVALLEAIDNGKVAFAGLDTYEAEPRPAIKLLMNEQLSLSPHIGASTLEAQERIGLELADGIISYFKK</sequence>
<evidence type="ECO:0000259" key="5">
    <source>
        <dbReference type="Pfam" id="PF00389"/>
    </source>
</evidence>
<dbReference type="EMBL" id="FQVT01000006">
    <property type="protein sequence ID" value="SHG19707.1"/>
    <property type="molecule type" value="Genomic_DNA"/>
</dbReference>
<comment type="similarity">
    <text evidence="1 4">Belongs to the D-isomer specific 2-hydroxyacid dehydrogenase family.</text>
</comment>
<dbReference type="Proteomes" id="UP000183945">
    <property type="component" value="Unassembled WGS sequence"/>
</dbReference>